<keyword evidence="7" id="KW-1185">Reference proteome</keyword>
<dbReference type="InterPro" id="IPR050129">
    <property type="entry name" value="Zn_alcohol_dh"/>
</dbReference>
<evidence type="ECO:0000256" key="2">
    <source>
        <dbReference type="ARBA" id="ARBA00022833"/>
    </source>
</evidence>
<dbReference type="InterPro" id="IPR002328">
    <property type="entry name" value="ADH_Zn_CS"/>
</dbReference>
<reference evidence="6 7" key="1">
    <citation type="submission" date="2019-07" db="EMBL/GenBank/DDBJ databases">
        <title>Whole genome shotgun sequence of Oceanobacillus sojae NBRC 105379.</title>
        <authorList>
            <person name="Hosoyama A."/>
            <person name="Uohara A."/>
            <person name="Ohji S."/>
            <person name="Ichikawa N."/>
        </authorList>
    </citation>
    <scope>NUCLEOTIDE SEQUENCE [LARGE SCALE GENOMIC DNA]</scope>
    <source>
        <strain evidence="6 7">NBRC 105379</strain>
    </source>
</reference>
<accession>A0A511ZNK5</accession>
<dbReference type="PROSITE" id="PS00059">
    <property type="entry name" value="ADH_ZINC"/>
    <property type="match status" value="1"/>
</dbReference>
<organism evidence="6 7">
    <name type="scientific">Oceanobacillus sojae</name>
    <dbReference type="NCBI Taxonomy" id="582851"/>
    <lineage>
        <taxon>Bacteria</taxon>
        <taxon>Bacillati</taxon>
        <taxon>Bacillota</taxon>
        <taxon>Bacilli</taxon>
        <taxon>Bacillales</taxon>
        <taxon>Bacillaceae</taxon>
        <taxon>Oceanobacillus</taxon>
    </lineage>
</organism>
<comment type="caution">
    <text evidence="6">The sequence shown here is derived from an EMBL/GenBank/DDBJ whole genome shotgun (WGS) entry which is preliminary data.</text>
</comment>
<comment type="cofactor">
    <cofactor evidence="4">
        <name>Zn(2+)</name>
        <dbReference type="ChEBI" id="CHEBI:29105"/>
    </cofactor>
</comment>
<dbReference type="SUPFAM" id="SSF50129">
    <property type="entry name" value="GroES-like"/>
    <property type="match status" value="1"/>
</dbReference>
<dbReference type="PANTHER" id="PTHR43401:SF2">
    <property type="entry name" value="L-THREONINE 3-DEHYDROGENASE"/>
    <property type="match status" value="1"/>
</dbReference>
<dbReference type="Gene3D" id="3.90.180.10">
    <property type="entry name" value="Medium-chain alcohol dehydrogenases, catalytic domain"/>
    <property type="match status" value="1"/>
</dbReference>
<evidence type="ECO:0000256" key="4">
    <source>
        <dbReference type="RuleBase" id="RU361277"/>
    </source>
</evidence>
<feature type="domain" description="Enoyl reductase (ER)" evidence="5">
    <location>
        <begin position="8"/>
        <end position="312"/>
    </location>
</feature>
<dbReference type="GO" id="GO:0016491">
    <property type="term" value="F:oxidoreductase activity"/>
    <property type="evidence" value="ECO:0007669"/>
    <property type="project" value="UniProtKB-KW"/>
</dbReference>
<dbReference type="EMBL" id="BJYM01000017">
    <property type="protein sequence ID" value="GEN88979.1"/>
    <property type="molecule type" value="Genomic_DNA"/>
</dbReference>
<evidence type="ECO:0000256" key="1">
    <source>
        <dbReference type="ARBA" id="ARBA00022723"/>
    </source>
</evidence>
<gene>
    <name evidence="6" type="ORF">OSO01_37180</name>
</gene>
<dbReference type="AlphaFoldDB" id="A0A511ZNK5"/>
<dbReference type="SUPFAM" id="SSF51735">
    <property type="entry name" value="NAD(P)-binding Rossmann-fold domains"/>
    <property type="match status" value="1"/>
</dbReference>
<dbReference type="InterPro" id="IPR013149">
    <property type="entry name" value="ADH-like_C"/>
</dbReference>
<dbReference type="RefSeq" id="WP_186813700.1">
    <property type="nucleotide sequence ID" value="NZ_BJYM01000017.1"/>
</dbReference>
<evidence type="ECO:0000259" key="5">
    <source>
        <dbReference type="SMART" id="SM00829"/>
    </source>
</evidence>
<keyword evidence="3" id="KW-0560">Oxidoreductase</keyword>
<dbReference type="Pfam" id="PF08240">
    <property type="entry name" value="ADH_N"/>
    <property type="match status" value="1"/>
</dbReference>
<dbReference type="GO" id="GO:0008270">
    <property type="term" value="F:zinc ion binding"/>
    <property type="evidence" value="ECO:0007669"/>
    <property type="project" value="InterPro"/>
</dbReference>
<proteinExistence type="inferred from homology"/>
<evidence type="ECO:0000256" key="3">
    <source>
        <dbReference type="ARBA" id="ARBA00023002"/>
    </source>
</evidence>
<keyword evidence="2 4" id="KW-0862">Zinc</keyword>
<dbReference type="PANTHER" id="PTHR43401">
    <property type="entry name" value="L-THREONINE 3-DEHYDROGENASE"/>
    <property type="match status" value="1"/>
</dbReference>
<name>A0A511ZNK5_9BACI</name>
<dbReference type="Proteomes" id="UP000321558">
    <property type="component" value="Unassembled WGS sequence"/>
</dbReference>
<dbReference type="SMART" id="SM00829">
    <property type="entry name" value="PKS_ER"/>
    <property type="match status" value="1"/>
</dbReference>
<evidence type="ECO:0000313" key="7">
    <source>
        <dbReference type="Proteomes" id="UP000321558"/>
    </source>
</evidence>
<dbReference type="InterPro" id="IPR020843">
    <property type="entry name" value="ER"/>
</dbReference>
<dbReference type="InterPro" id="IPR036291">
    <property type="entry name" value="NAD(P)-bd_dom_sf"/>
</dbReference>
<sequence length="340" mass="37038">MKAASFYGPEDIRIEEVDKPSPNEGEIIVRNKVALTCGTDVKTYVRGYPLLEPPILFGHEAAGVVEAVGENVIKFKVGDRVVAHNSAPCNQCYYCKQGQHSMCEDLLINWGAYAEYQRIPKRIVDQNTFLIPDSVSFKSAALTEPLSCAVYGIEESNIKLGDRVVVNGAGPIGLFFIKLASLKGAYVIATDMNSERLEVAKELGASATINISKVEDIVEAVKSLTENNRGVDVAIEAVGMPEVWENTILMARKGGLVNLFGGPKSNTTITTQTNLLHYSQLTLKGIFHTTPRHVKAAFDLITQGTITADIFVNGEYGLDEVEQAIINHKEGKVIKNAVLL</sequence>
<dbReference type="Gene3D" id="3.40.50.720">
    <property type="entry name" value="NAD(P)-binding Rossmann-like Domain"/>
    <property type="match status" value="1"/>
</dbReference>
<evidence type="ECO:0000313" key="6">
    <source>
        <dbReference type="EMBL" id="GEN88979.1"/>
    </source>
</evidence>
<dbReference type="InterPro" id="IPR011032">
    <property type="entry name" value="GroES-like_sf"/>
</dbReference>
<dbReference type="Pfam" id="PF00107">
    <property type="entry name" value="ADH_zinc_N"/>
    <property type="match status" value="1"/>
</dbReference>
<comment type="similarity">
    <text evidence="4">Belongs to the zinc-containing alcohol dehydrogenase family.</text>
</comment>
<dbReference type="InterPro" id="IPR013154">
    <property type="entry name" value="ADH-like_N"/>
</dbReference>
<protein>
    <submittedName>
        <fullName evidence="6">Dehydrogenase</fullName>
    </submittedName>
</protein>
<keyword evidence="1 4" id="KW-0479">Metal-binding</keyword>